<dbReference type="GO" id="GO:0008131">
    <property type="term" value="F:primary methylamine oxidase activity"/>
    <property type="evidence" value="ECO:0007669"/>
    <property type="project" value="InterPro"/>
</dbReference>
<keyword evidence="14" id="KW-1185">Reference proteome</keyword>
<keyword evidence="4 8" id="KW-0560">Oxidoreductase</keyword>
<dbReference type="InterPro" id="IPR015798">
    <property type="entry name" value="Cu_amine_oxidase_C"/>
</dbReference>
<feature type="domain" description="Copper amine oxidase catalytic" evidence="10">
    <location>
        <begin position="239"/>
        <end position="642"/>
    </location>
</feature>
<dbReference type="InterPro" id="IPR054157">
    <property type="entry name" value="AGAO-like_N2"/>
</dbReference>
<dbReference type="OrthoDB" id="9772590at2"/>
<name>E5XRL0_SEGRC</name>
<dbReference type="PROSITE" id="PS01165">
    <property type="entry name" value="COPPER_AMINE_OXID_2"/>
    <property type="match status" value="1"/>
</dbReference>
<evidence type="ECO:0000259" key="10">
    <source>
        <dbReference type="Pfam" id="PF01179"/>
    </source>
</evidence>
<dbReference type="Pfam" id="PF21994">
    <property type="entry name" value="AGAO-like_N2"/>
    <property type="match status" value="1"/>
</dbReference>
<dbReference type="InterPro" id="IPR049948">
    <property type="entry name" value="Cu_Am_ox_TPQ-bd"/>
</dbReference>
<dbReference type="AlphaFoldDB" id="E5XRL0"/>
<feature type="domain" description="AGAO-like N2" evidence="12">
    <location>
        <begin position="25"/>
        <end position="99"/>
    </location>
</feature>
<dbReference type="HOGENOM" id="CLU_011500_3_2_11"/>
<evidence type="ECO:0000256" key="5">
    <source>
        <dbReference type="ARBA" id="ARBA00023008"/>
    </source>
</evidence>
<keyword evidence="3 6" id="KW-0801">TPQ</keyword>
<dbReference type="PANTHER" id="PTHR10638">
    <property type="entry name" value="COPPER AMINE OXIDASE"/>
    <property type="match status" value="1"/>
</dbReference>
<comment type="caution">
    <text evidence="13">The sequence shown here is derived from an EMBL/GenBank/DDBJ whole genome shotgun (WGS) entry which is preliminary data.</text>
</comment>
<feature type="modified residue" description="2',4',5'-topaquinone" evidence="7">
    <location>
        <position position="399"/>
    </location>
</feature>
<dbReference type="Pfam" id="PF01179">
    <property type="entry name" value="Cu_amine_oxid"/>
    <property type="match status" value="1"/>
</dbReference>
<dbReference type="EMBL" id="ACZI02000002">
    <property type="protein sequence ID" value="EFV13028.1"/>
    <property type="molecule type" value="Genomic_DNA"/>
</dbReference>
<dbReference type="InterPro" id="IPR049947">
    <property type="entry name" value="Cu_Am_Ox_Cu-bd"/>
</dbReference>
<dbReference type="SUPFAM" id="SSF54416">
    <property type="entry name" value="Amine oxidase N-terminal region"/>
    <property type="match status" value="2"/>
</dbReference>
<dbReference type="Gene3D" id="2.70.98.20">
    <property type="entry name" value="Copper amine oxidase, catalytic domain"/>
    <property type="match status" value="1"/>
</dbReference>
<dbReference type="GO" id="GO:0009308">
    <property type="term" value="P:amine metabolic process"/>
    <property type="evidence" value="ECO:0007669"/>
    <property type="project" value="UniProtKB-UniRule"/>
</dbReference>
<dbReference type="GO" id="GO:0005507">
    <property type="term" value="F:copper ion binding"/>
    <property type="evidence" value="ECO:0007669"/>
    <property type="project" value="InterPro"/>
</dbReference>
<dbReference type="InterPro" id="IPR036460">
    <property type="entry name" value="Cu_amine_oxidase_C_sf"/>
</dbReference>
<dbReference type="eggNOG" id="COG3733">
    <property type="taxonomic scope" value="Bacteria"/>
</dbReference>
<gene>
    <name evidence="13" type="ORF">HMPREF9336_02132</name>
</gene>
<feature type="active site" description="Proton acceptor" evidence="6">
    <location>
        <position position="315"/>
    </location>
</feature>
<dbReference type="InterPro" id="IPR016182">
    <property type="entry name" value="Cu_amine_oxidase_N-reg"/>
</dbReference>
<dbReference type="GO" id="GO:0048038">
    <property type="term" value="F:quinone binding"/>
    <property type="evidence" value="ECO:0007669"/>
    <property type="project" value="InterPro"/>
</dbReference>
<keyword evidence="5 8" id="KW-0186">Copper</keyword>
<feature type="region of interest" description="Disordered" evidence="9">
    <location>
        <begin position="647"/>
        <end position="668"/>
    </location>
</feature>
<accession>E5XRL0</accession>
<evidence type="ECO:0000259" key="12">
    <source>
        <dbReference type="Pfam" id="PF21994"/>
    </source>
</evidence>
<comment type="PTM">
    <text evidence="7 8">Topaquinone (TPQ) is generated by copper-dependent autoxidation of a specific tyrosyl residue.</text>
</comment>
<dbReference type="Gene3D" id="3.10.450.40">
    <property type="match status" value="2"/>
</dbReference>
<evidence type="ECO:0000256" key="3">
    <source>
        <dbReference type="ARBA" id="ARBA00022772"/>
    </source>
</evidence>
<dbReference type="SUPFAM" id="SSF49998">
    <property type="entry name" value="Amine oxidase catalytic domain"/>
    <property type="match status" value="1"/>
</dbReference>
<evidence type="ECO:0000256" key="9">
    <source>
        <dbReference type="SAM" id="MobiDB-lite"/>
    </source>
</evidence>
<reference evidence="13 14" key="1">
    <citation type="journal article" date="2011" name="Stand. Genomic Sci.">
        <title>High quality draft genome sequence of Segniliparus rugosus CDC 945(T)= (ATCC BAA-974(T)).</title>
        <authorList>
            <person name="Earl A.M."/>
            <person name="Desjardins C.A."/>
            <person name="Fitzgerald M.G."/>
            <person name="Arachchi H.M."/>
            <person name="Zeng Q."/>
            <person name="Mehta T."/>
            <person name="Griggs A."/>
            <person name="Birren B.W."/>
            <person name="Toney N.C."/>
            <person name="Carr J."/>
            <person name="Posey J."/>
            <person name="Butler W.R."/>
        </authorList>
    </citation>
    <scope>NUCLEOTIDE SEQUENCE [LARGE SCALE GENOMIC DNA]</scope>
    <source>
        <strain evidence="14">ATCC BAA-974 / DSM 45345 / CCUG 50838 / CIP 108380 / JCM 13579 / CDC 945</strain>
    </source>
</reference>
<organism evidence="13 14">
    <name type="scientific">Segniliparus rugosus (strain ATCC BAA-974 / DSM 45345 / CCUG 50838 / CIP 108380 / JCM 13579 / CDC 945)</name>
    <dbReference type="NCBI Taxonomy" id="679197"/>
    <lineage>
        <taxon>Bacteria</taxon>
        <taxon>Bacillati</taxon>
        <taxon>Actinomycetota</taxon>
        <taxon>Actinomycetes</taxon>
        <taxon>Mycobacteriales</taxon>
        <taxon>Segniliparaceae</taxon>
        <taxon>Segniliparus</taxon>
    </lineage>
</organism>
<evidence type="ECO:0000259" key="11">
    <source>
        <dbReference type="Pfam" id="PF02728"/>
    </source>
</evidence>
<dbReference type="EC" id="1.4.3.-" evidence="8"/>
<evidence type="ECO:0000313" key="14">
    <source>
        <dbReference type="Proteomes" id="UP000004816"/>
    </source>
</evidence>
<evidence type="ECO:0000256" key="1">
    <source>
        <dbReference type="ARBA" id="ARBA00007983"/>
    </source>
</evidence>
<comment type="cofactor">
    <cofactor evidence="8">
        <name>Cu cation</name>
        <dbReference type="ChEBI" id="CHEBI:23378"/>
    </cofactor>
    <text evidence="8">Contains 1 topaquinone per subunit.</text>
</comment>
<dbReference type="PROSITE" id="PS01164">
    <property type="entry name" value="COPPER_AMINE_OXID_1"/>
    <property type="match status" value="1"/>
</dbReference>
<dbReference type="NCBIfam" id="NF008559">
    <property type="entry name" value="PRK11504.1"/>
    <property type="match status" value="1"/>
</dbReference>
<feature type="active site" description="Schiff-base intermediate with substrate; via topaquinone" evidence="6">
    <location>
        <position position="399"/>
    </location>
</feature>
<dbReference type="STRING" id="679197.HMPREF9336_02132"/>
<protein>
    <recommendedName>
        <fullName evidence="8">Amine oxidase</fullName>
        <ecNumber evidence="8">1.4.3.-</ecNumber>
    </recommendedName>
</protein>
<dbReference type="RefSeq" id="WP_007470213.1">
    <property type="nucleotide sequence ID" value="NZ_KI391953.1"/>
</dbReference>
<evidence type="ECO:0000256" key="6">
    <source>
        <dbReference type="PIRSR" id="PIRSR600269-50"/>
    </source>
</evidence>
<dbReference type="Pfam" id="PF02728">
    <property type="entry name" value="Cu_amine_oxidN3"/>
    <property type="match status" value="1"/>
</dbReference>
<dbReference type="PANTHER" id="PTHR10638:SF41">
    <property type="entry name" value="AMINE OXIDASE"/>
    <property type="match status" value="1"/>
</dbReference>
<evidence type="ECO:0000313" key="13">
    <source>
        <dbReference type="EMBL" id="EFV13028.1"/>
    </source>
</evidence>
<dbReference type="Proteomes" id="UP000004816">
    <property type="component" value="Unassembled WGS sequence"/>
</dbReference>
<feature type="domain" description="Copper amine oxidase N3-terminal" evidence="11">
    <location>
        <begin position="108"/>
        <end position="204"/>
    </location>
</feature>
<sequence length="668" mass="73525">MTLAAEQQPAAAAASPNHPLEPLCAEEIASASAILAAHPDFPAGARFVFVELAEPPKAMVSDFRPGSGWDRRAAILLRVPASRTTMKAVVSITAAEVVSLREVSGATPFTFEEFMASEQAVIADPRWQEAMRRRGVEDFSLAMVDPWASGYTGPQDDPGVRRIARPLTFLRSHPTDNGYARPVEGLIVTVDLDTMEVVEVVDHGAVPFPPKPGNYYPELLGPDNVPAFEGQRAPLKPIVIAQPEGPSFEVDGHAVSWANWRLRIGFTPREGLVLHDVRYVDKGIERPVLHRASLSEMYVPYGDPQPTHWNKNVFDEGEYGLGWLANPLTLGCDCLGEIRYFDGFVNDQDGRPVVIKNAICMHEEDASIAWKHTDFRHGRPEVRRSRRLVISFVSTVGNYEYGFYWHFYLDGSIEFEIKLTGILSLGAVPVGEEPAFGTMVAPGLYAPNHEHYFSVRLDMRVDGDRNNLYEVNSVAEPEGPTNPHGNAWKTVKTRLRSESEAQRLPDPLAGRTWLVASAEKKSALGAPTAYKIEPGAYTRPLWLPGSQQASRGVFATKQLWATPFDSEQRYAAGEFIAQHPGGDGLGGAYTAGDRSLEDSDLVLWYTVGAHHVVRPEDWPVMPVTKVGFHLKPFGFFDGNPVLDLPPERPEHGGATGCHCPPSEDDVPN</sequence>
<dbReference type="InterPro" id="IPR015802">
    <property type="entry name" value="Cu_amine_oxidase_N3"/>
</dbReference>
<evidence type="ECO:0000256" key="7">
    <source>
        <dbReference type="PIRSR" id="PIRSR600269-51"/>
    </source>
</evidence>
<comment type="similarity">
    <text evidence="1 8">Belongs to the copper/topaquinone oxidase family.</text>
</comment>
<dbReference type="InterPro" id="IPR000269">
    <property type="entry name" value="Cu_amine_oxidase"/>
</dbReference>
<evidence type="ECO:0000256" key="2">
    <source>
        <dbReference type="ARBA" id="ARBA00022723"/>
    </source>
</evidence>
<evidence type="ECO:0000256" key="8">
    <source>
        <dbReference type="RuleBase" id="RU000672"/>
    </source>
</evidence>
<keyword evidence="2 8" id="KW-0479">Metal-binding</keyword>
<evidence type="ECO:0000256" key="4">
    <source>
        <dbReference type="ARBA" id="ARBA00023002"/>
    </source>
</evidence>
<proteinExistence type="inferred from homology"/>